<dbReference type="EMBL" id="JBCGBG010000004">
    <property type="protein sequence ID" value="MEL7697302.1"/>
    <property type="molecule type" value="Genomic_DNA"/>
</dbReference>
<reference evidence="2 3" key="1">
    <citation type="submission" date="2024-04" db="EMBL/GenBank/DDBJ databases">
        <authorList>
            <person name="Suleimanova A.D."/>
            <person name="Pudova D.S."/>
            <person name="Shagimardanova E.I."/>
            <person name="Sharipova M.R."/>
        </authorList>
    </citation>
    <scope>NUCLEOTIDE SEQUENCE [LARGE SCALE GENOMIC DNA]</scope>
    <source>
        <strain evidence="2 3">3.1</strain>
    </source>
</reference>
<evidence type="ECO:0000256" key="1">
    <source>
        <dbReference type="SAM" id="MobiDB-lite"/>
    </source>
</evidence>
<keyword evidence="3" id="KW-1185">Reference proteome</keyword>
<organism evidence="2 3">
    <name type="scientific">Pantoea brenneri</name>
    <dbReference type="NCBI Taxonomy" id="472694"/>
    <lineage>
        <taxon>Bacteria</taxon>
        <taxon>Pseudomonadati</taxon>
        <taxon>Pseudomonadota</taxon>
        <taxon>Gammaproteobacteria</taxon>
        <taxon>Enterobacterales</taxon>
        <taxon>Erwiniaceae</taxon>
        <taxon>Pantoea</taxon>
    </lineage>
</organism>
<accession>A0ABU9MRA7</accession>
<name>A0ABU9MRA7_9GAMM</name>
<dbReference type="Proteomes" id="UP001468095">
    <property type="component" value="Unassembled WGS sequence"/>
</dbReference>
<evidence type="ECO:0000313" key="2">
    <source>
        <dbReference type="EMBL" id="MEL7697302.1"/>
    </source>
</evidence>
<gene>
    <name evidence="2" type="ORF">AABB92_16750</name>
</gene>
<feature type="compositionally biased region" description="Polar residues" evidence="1">
    <location>
        <begin position="28"/>
        <end position="44"/>
    </location>
</feature>
<protein>
    <submittedName>
        <fullName evidence="2">Uncharacterized protein</fullName>
    </submittedName>
</protein>
<feature type="region of interest" description="Disordered" evidence="1">
    <location>
        <begin position="1"/>
        <end position="51"/>
    </location>
</feature>
<dbReference type="RefSeq" id="WP_161797053.1">
    <property type="nucleotide sequence ID" value="NZ_JBCGBG010000004.1"/>
</dbReference>
<proteinExistence type="predicted"/>
<evidence type="ECO:0000313" key="3">
    <source>
        <dbReference type="Proteomes" id="UP001468095"/>
    </source>
</evidence>
<sequence>MSKENKTNQDGWQPIDEGYQPPKKPEHQNNGYQPPKQSNQSQNFVPPPKKR</sequence>
<comment type="caution">
    <text evidence="2">The sequence shown here is derived from an EMBL/GenBank/DDBJ whole genome shotgun (WGS) entry which is preliminary data.</text>
</comment>